<sequence length="405" mass="45511">MVEKEKLIKNDSNKKKEQKSSSKSGIFTYIVGAYGALVTGILVALLVSKYEPESFSIPPPPKFEGPLALNKKLQGAELLLKDQVKGPESLIVEGDTIYVAPEDGRILKVVNGKIVKEVILVDDKVCQTSEGRFKNLEKCGRPLGMRQLNKDLIIFADAYLGIVTVDVEKGKTNILLAGDAVVDGVQMKFADDLDVLDENTVIFSDASTKYQYKTCVYGYLESKPDGRIIQLNIKTKEAKVLLEGLYFPNGVQLFPDKQSFLVSETHRDRLKRFYISGPKKGQQEIFVNNLPGAPDNVRLNSRGNFYVAIAYTRHPDKFFLWDFLGPYPWVRNLILQLIPDSYLTAFQLSFIHKHGLVVEIDNNGKYISSLHDPTGVVKFLSEVHETDKYIYVASFNQPHIARVTK</sequence>
<comment type="similarity">
    <text evidence="1">Belongs to the strictosidine synthase family.</text>
</comment>
<evidence type="ECO:0000256" key="4">
    <source>
        <dbReference type="SAM" id="Phobius"/>
    </source>
</evidence>
<dbReference type="PANTHER" id="PTHR10426">
    <property type="entry name" value="STRICTOSIDINE SYNTHASE-RELATED"/>
    <property type="match status" value="1"/>
</dbReference>
<dbReference type="Pfam" id="PF03088">
    <property type="entry name" value="Str_synth"/>
    <property type="match status" value="1"/>
</dbReference>
<dbReference type="AlphaFoldDB" id="A0A914EBF4"/>
<feature type="transmembrane region" description="Helical" evidence="4">
    <location>
        <begin position="26"/>
        <end position="47"/>
    </location>
</feature>
<dbReference type="GO" id="GO:0016787">
    <property type="term" value="F:hydrolase activity"/>
    <property type="evidence" value="ECO:0007669"/>
    <property type="project" value="TreeGrafter"/>
</dbReference>
<dbReference type="Gene3D" id="2.120.10.30">
    <property type="entry name" value="TolB, C-terminal domain"/>
    <property type="match status" value="1"/>
</dbReference>
<keyword evidence="4" id="KW-0472">Membrane</keyword>
<keyword evidence="3" id="KW-0325">Glycoprotein</keyword>
<keyword evidence="4" id="KW-0812">Transmembrane</keyword>
<organism evidence="6 7">
    <name type="scientific">Acrobeloides nanus</name>
    <dbReference type="NCBI Taxonomy" id="290746"/>
    <lineage>
        <taxon>Eukaryota</taxon>
        <taxon>Metazoa</taxon>
        <taxon>Ecdysozoa</taxon>
        <taxon>Nematoda</taxon>
        <taxon>Chromadorea</taxon>
        <taxon>Rhabditida</taxon>
        <taxon>Tylenchina</taxon>
        <taxon>Cephalobomorpha</taxon>
        <taxon>Cephaloboidea</taxon>
        <taxon>Cephalobidae</taxon>
        <taxon>Acrobeloides</taxon>
    </lineage>
</organism>
<proteinExistence type="inferred from homology"/>
<dbReference type="WBParaSite" id="ACRNAN_scaffold6642.g20201.t1">
    <property type="protein sequence ID" value="ACRNAN_scaffold6642.g20201.t1"/>
    <property type="gene ID" value="ACRNAN_scaffold6642.g20201"/>
</dbReference>
<dbReference type="Proteomes" id="UP000887540">
    <property type="component" value="Unplaced"/>
</dbReference>
<evidence type="ECO:0000256" key="1">
    <source>
        <dbReference type="ARBA" id="ARBA00009191"/>
    </source>
</evidence>
<evidence type="ECO:0000259" key="5">
    <source>
        <dbReference type="Pfam" id="PF03088"/>
    </source>
</evidence>
<dbReference type="GO" id="GO:0012505">
    <property type="term" value="C:endomembrane system"/>
    <property type="evidence" value="ECO:0007669"/>
    <property type="project" value="TreeGrafter"/>
</dbReference>
<accession>A0A914EBF4</accession>
<dbReference type="InterPro" id="IPR011042">
    <property type="entry name" value="6-blade_b-propeller_TolB-like"/>
</dbReference>
<dbReference type="InterPro" id="IPR018119">
    <property type="entry name" value="Strictosidine_synth_cons-reg"/>
</dbReference>
<feature type="domain" description="Strictosidine synthase conserved region" evidence="5">
    <location>
        <begin position="191"/>
        <end position="278"/>
    </location>
</feature>
<keyword evidence="6" id="KW-1185">Reference proteome</keyword>
<dbReference type="Pfam" id="PF20067">
    <property type="entry name" value="SSL_N"/>
    <property type="match status" value="1"/>
</dbReference>
<evidence type="ECO:0000313" key="6">
    <source>
        <dbReference type="Proteomes" id="UP000887540"/>
    </source>
</evidence>
<keyword evidence="4" id="KW-1133">Transmembrane helix</keyword>
<keyword evidence="2" id="KW-0597">Phosphoprotein</keyword>
<evidence type="ECO:0000256" key="3">
    <source>
        <dbReference type="ARBA" id="ARBA00023180"/>
    </source>
</evidence>
<evidence type="ECO:0000313" key="7">
    <source>
        <dbReference type="WBParaSite" id="ACRNAN_scaffold6642.g20201.t1"/>
    </source>
</evidence>
<reference evidence="7" key="1">
    <citation type="submission" date="2022-11" db="UniProtKB">
        <authorList>
            <consortium name="WormBaseParasite"/>
        </authorList>
    </citation>
    <scope>IDENTIFICATION</scope>
</reference>
<protein>
    <submittedName>
        <fullName evidence="7">Strictosidine synthase conserved region domain-containing protein</fullName>
    </submittedName>
</protein>
<name>A0A914EBF4_9BILA</name>
<dbReference type="PANTHER" id="PTHR10426:SF88">
    <property type="entry name" value="ADIPOCYTE PLASMA MEMBRANE-ASSOCIATED PROTEIN HEMOMUCIN-RELATED"/>
    <property type="match status" value="1"/>
</dbReference>
<dbReference type="SUPFAM" id="SSF63829">
    <property type="entry name" value="Calcium-dependent phosphotriesterase"/>
    <property type="match status" value="1"/>
</dbReference>
<evidence type="ECO:0000256" key="2">
    <source>
        <dbReference type="ARBA" id="ARBA00022553"/>
    </source>
</evidence>